<dbReference type="EMBL" id="JBEDUW010000001">
    <property type="protein sequence ID" value="KAK9951184.1"/>
    <property type="molecule type" value="Genomic_DNA"/>
</dbReference>
<dbReference type="AlphaFoldDB" id="A0AAW1YRS9"/>
<reference evidence="1 2" key="1">
    <citation type="journal article" date="2023" name="G3 (Bethesda)">
        <title>A chromosome-length genome assembly and annotation of blackberry (Rubus argutus, cv. 'Hillquist').</title>
        <authorList>
            <person name="Bruna T."/>
            <person name="Aryal R."/>
            <person name="Dudchenko O."/>
            <person name="Sargent D.J."/>
            <person name="Mead D."/>
            <person name="Buti M."/>
            <person name="Cavallini A."/>
            <person name="Hytonen T."/>
            <person name="Andres J."/>
            <person name="Pham M."/>
            <person name="Weisz D."/>
            <person name="Mascagni F."/>
            <person name="Usai G."/>
            <person name="Natali L."/>
            <person name="Bassil N."/>
            <person name="Fernandez G.E."/>
            <person name="Lomsadze A."/>
            <person name="Armour M."/>
            <person name="Olukolu B."/>
            <person name="Poorten T."/>
            <person name="Britton C."/>
            <person name="Davik J."/>
            <person name="Ashrafi H."/>
            <person name="Aiden E.L."/>
            <person name="Borodovsky M."/>
            <person name="Worthington M."/>
        </authorList>
    </citation>
    <scope>NUCLEOTIDE SEQUENCE [LARGE SCALE GENOMIC DNA]</scope>
    <source>
        <strain evidence="1">PI 553951</strain>
    </source>
</reference>
<sequence>MSTNDEMQDTTMEEGVEITEENIQGDGWHKKRARGYRVKERKKTSAYWLSFEELSLGDDEIEHAKCRKCGVIFQCDSATRTAELDLIDSASFSSYTSSRYAASAENICKDEVF</sequence>
<name>A0AAW1YRS9_RUBAR</name>
<dbReference type="Proteomes" id="UP001457282">
    <property type="component" value="Unassembled WGS sequence"/>
</dbReference>
<keyword evidence="2" id="KW-1185">Reference proteome</keyword>
<evidence type="ECO:0000313" key="1">
    <source>
        <dbReference type="EMBL" id="KAK9951184.1"/>
    </source>
</evidence>
<organism evidence="1 2">
    <name type="scientific">Rubus argutus</name>
    <name type="common">Southern blackberry</name>
    <dbReference type="NCBI Taxonomy" id="59490"/>
    <lineage>
        <taxon>Eukaryota</taxon>
        <taxon>Viridiplantae</taxon>
        <taxon>Streptophyta</taxon>
        <taxon>Embryophyta</taxon>
        <taxon>Tracheophyta</taxon>
        <taxon>Spermatophyta</taxon>
        <taxon>Magnoliopsida</taxon>
        <taxon>eudicotyledons</taxon>
        <taxon>Gunneridae</taxon>
        <taxon>Pentapetalae</taxon>
        <taxon>rosids</taxon>
        <taxon>fabids</taxon>
        <taxon>Rosales</taxon>
        <taxon>Rosaceae</taxon>
        <taxon>Rosoideae</taxon>
        <taxon>Rosoideae incertae sedis</taxon>
        <taxon>Rubus</taxon>
    </lineage>
</organism>
<evidence type="ECO:0000313" key="2">
    <source>
        <dbReference type="Proteomes" id="UP001457282"/>
    </source>
</evidence>
<protein>
    <submittedName>
        <fullName evidence="1">Uncharacterized protein</fullName>
    </submittedName>
</protein>
<comment type="caution">
    <text evidence="1">The sequence shown here is derived from an EMBL/GenBank/DDBJ whole genome shotgun (WGS) entry which is preliminary data.</text>
</comment>
<gene>
    <name evidence="1" type="ORF">M0R45_006641</name>
</gene>
<proteinExistence type="predicted"/>
<accession>A0AAW1YRS9</accession>